<evidence type="ECO:0000313" key="4">
    <source>
        <dbReference type="Proteomes" id="UP000198983"/>
    </source>
</evidence>
<evidence type="ECO:0000259" key="2">
    <source>
        <dbReference type="Pfam" id="PF01243"/>
    </source>
</evidence>
<accession>A0A1H1ST11</accession>
<dbReference type="PANTHER" id="PTHR35176:SF4">
    <property type="entry name" value="PYRIDOXAMINE 5'-PHOSPHATE OXIDASE-RELATED FMN-BINDING"/>
    <property type="match status" value="1"/>
</dbReference>
<feature type="domain" description="Pyridoxamine 5'-phosphate oxidase N-terminal" evidence="2">
    <location>
        <begin position="13"/>
        <end position="110"/>
    </location>
</feature>
<dbReference type="Proteomes" id="UP000198983">
    <property type="component" value="Chromosome I"/>
</dbReference>
<protein>
    <submittedName>
        <fullName evidence="3">PPOX class probable F420-dependent enzyme, Rv3369 family</fullName>
    </submittedName>
</protein>
<dbReference type="RefSeq" id="WP_092654097.1">
    <property type="nucleotide sequence ID" value="NZ_LT629732.1"/>
</dbReference>
<dbReference type="GO" id="GO:0016627">
    <property type="term" value="F:oxidoreductase activity, acting on the CH-CH group of donors"/>
    <property type="evidence" value="ECO:0007669"/>
    <property type="project" value="TreeGrafter"/>
</dbReference>
<dbReference type="InterPro" id="IPR019966">
    <property type="entry name" value="F420-dep_enz_PPOX_Rv3369"/>
</dbReference>
<organism evidence="3 4">
    <name type="scientific">Actinopolymorpha singaporensis</name>
    <dbReference type="NCBI Taxonomy" id="117157"/>
    <lineage>
        <taxon>Bacteria</taxon>
        <taxon>Bacillati</taxon>
        <taxon>Actinomycetota</taxon>
        <taxon>Actinomycetes</taxon>
        <taxon>Propionibacteriales</taxon>
        <taxon>Actinopolymorphaceae</taxon>
        <taxon>Actinopolymorpha</taxon>
    </lineage>
</organism>
<dbReference type="STRING" id="117157.SAMN04489717_2917"/>
<keyword evidence="1" id="KW-0560">Oxidoreductase</keyword>
<dbReference type="Pfam" id="PF01243">
    <property type="entry name" value="PNPOx_N"/>
    <property type="match status" value="1"/>
</dbReference>
<sequence length="141" mass="15791">MTVVDTSTTFGAHVAERLERDRLIWLTTVSADGTPQPSLVWFLWTDGELLIRSQPDKPKLRHIARNPRVGLHLDSNSAGNDVVVLTGEARAPAEPPTEEESERYFRKYAEGIEALGMTDETFAQEFSVPIRVSVSKLRGWV</sequence>
<dbReference type="SUPFAM" id="SSF50475">
    <property type="entry name" value="FMN-binding split barrel"/>
    <property type="match status" value="1"/>
</dbReference>
<evidence type="ECO:0000256" key="1">
    <source>
        <dbReference type="ARBA" id="ARBA00023002"/>
    </source>
</evidence>
<dbReference type="AlphaFoldDB" id="A0A1H1ST11"/>
<dbReference type="Gene3D" id="2.30.110.10">
    <property type="entry name" value="Electron Transport, Fmn-binding Protein, Chain A"/>
    <property type="match status" value="1"/>
</dbReference>
<dbReference type="InterPro" id="IPR011576">
    <property type="entry name" value="Pyridox_Oxase_N"/>
</dbReference>
<dbReference type="NCBIfam" id="TIGR03667">
    <property type="entry name" value="Rv3369"/>
    <property type="match status" value="1"/>
</dbReference>
<dbReference type="InterPro" id="IPR012349">
    <property type="entry name" value="Split_barrel_FMN-bd"/>
</dbReference>
<evidence type="ECO:0000313" key="3">
    <source>
        <dbReference type="EMBL" id="SDS50866.1"/>
    </source>
</evidence>
<dbReference type="OrthoDB" id="157302at2"/>
<dbReference type="EMBL" id="LT629732">
    <property type="protein sequence ID" value="SDS50866.1"/>
    <property type="molecule type" value="Genomic_DNA"/>
</dbReference>
<proteinExistence type="predicted"/>
<dbReference type="InterPro" id="IPR052019">
    <property type="entry name" value="F420H2_bilvrd_red/Heme_oxyg"/>
</dbReference>
<dbReference type="GO" id="GO:0070967">
    <property type="term" value="F:coenzyme F420 binding"/>
    <property type="evidence" value="ECO:0007669"/>
    <property type="project" value="TreeGrafter"/>
</dbReference>
<dbReference type="GO" id="GO:0005829">
    <property type="term" value="C:cytosol"/>
    <property type="evidence" value="ECO:0007669"/>
    <property type="project" value="TreeGrafter"/>
</dbReference>
<name>A0A1H1ST11_9ACTN</name>
<keyword evidence="4" id="KW-1185">Reference proteome</keyword>
<reference evidence="3 4" key="1">
    <citation type="submission" date="2016-10" db="EMBL/GenBank/DDBJ databases">
        <authorList>
            <person name="de Groot N.N."/>
        </authorList>
    </citation>
    <scope>NUCLEOTIDE SEQUENCE [LARGE SCALE GENOMIC DNA]</scope>
    <source>
        <strain evidence="3 4">DSM 22024</strain>
    </source>
</reference>
<gene>
    <name evidence="3" type="ORF">SAMN04489717_2917</name>
</gene>
<dbReference type="PANTHER" id="PTHR35176">
    <property type="entry name" value="HEME OXYGENASE HI_0854-RELATED"/>
    <property type="match status" value="1"/>
</dbReference>